<keyword evidence="1" id="KW-0812">Transmembrane</keyword>
<evidence type="ECO:0008006" key="3">
    <source>
        <dbReference type="Google" id="ProtNLM"/>
    </source>
</evidence>
<sequence length="97" mass="11373">MIKRYLFLYFVAASIPLFLGLVSWQSIRYQNLNRELSRLEQVQAEWIESNKRLIAGISEYSSPERIEYIAVNQLDLHKIRPEYLLQVKIVGGKGNVF</sequence>
<proteinExistence type="predicted"/>
<accession>A0A806KI95</accession>
<feature type="transmembrane region" description="Helical" evidence="1">
    <location>
        <begin position="6"/>
        <end position="24"/>
    </location>
</feature>
<dbReference type="EMBL" id="JQ844295">
    <property type="protein sequence ID" value="AGS54379.1"/>
    <property type="molecule type" value="Genomic_DNA"/>
</dbReference>
<evidence type="ECO:0000256" key="1">
    <source>
        <dbReference type="SAM" id="Phobius"/>
    </source>
</evidence>
<protein>
    <recommendedName>
        <fullName evidence="3">Cell division protein FtsL</fullName>
    </recommendedName>
</protein>
<name>A0A806KI95_9BACT</name>
<evidence type="ECO:0000313" key="2">
    <source>
        <dbReference type="EMBL" id="AGS54379.1"/>
    </source>
</evidence>
<keyword evidence="1" id="KW-1133">Transmembrane helix</keyword>
<reference evidence="2" key="1">
    <citation type="submission" date="2012-03" db="EMBL/GenBank/DDBJ databases">
        <title>Functional metagenomics reveals considerable lignocellulase gene clusters in the gut microbiome of a wood-feeding higher termite.</title>
        <authorList>
            <person name="Liu N."/>
        </authorList>
    </citation>
    <scope>NUCLEOTIDE SEQUENCE</scope>
</reference>
<keyword evidence="1" id="KW-0472">Membrane</keyword>
<dbReference type="AlphaFoldDB" id="A0A806KI95"/>
<organism evidence="2">
    <name type="scientific">uncultured bacterium contig00015</name>
    <dbReference type="NCBI Taxonomy" id="1181506"/>
    <lineage>
        <taxon>Bacteria</taxon>
        <taxon>environmental samples</taxon>
    </lineage>
</organism>